<dbReference type="EMBL" id="FOAN01000001">
    <property type="protein sequence ID" value="SEK64680.1"/>
    <property type="molecule type" value="Genomic_DNA"/>
</dbReference>
<name>A0A1H7IST7_9HYPH</name>
<dbReference type="InterPro" id="IPR029063">
    <property type="entry name" value="SAM-dependent_MTases_sf"/>
</dbReference>
<proteinExistence type="predicted"/>
<dbReference type="Proteomes" id="UP000199664">
    <property type="component" value="Unassembled WGS sequence"/>
</dbReference>
<dbReference type="InterPro" id="IPR006342">
    <property type="entry name" value="FkbM_mtfrase"/>
</dbReference>
<dbReference type="SUPFAM" id="SSF53335">
    <property type="entry name" value="S-adenosyl-L-methionine-dependent methyltransferases"/>
    <property type="match status" value="1"/>
</dbReference>
<evidence type="ECO:0000259" key="1">
    <source>
        <dbReference type="Pfam" id="PF05050"/>
    </source>
</evidence>
<dbReference type="GO" id="GO:0008168">
    <property type="term" value="F:methyltransferase activity"/>
    <property type="evidence" value="ECO:0007669"/>
    <property type="project" value="UniProtKB-KW"/>
</dbReference>
<keyword evidence="2" id="KW-0808">Transferase</keyword>
<dbReference type="PANTHER" id="PTHR34203:SF15">
    <property type="entry name" value="SLL1173 PROTEIN"/>
    <property type="match status" value="1"/>
</dbReference>
<evidence type="ECO:0000313" key="3">
    <source>
        <dbReference type="Proteomes" id="UP000199664"/>
    </source>
</evidence>
<gene>
    <name evidence="2" type="ORF">SAMN04515666_1011076</name>
</gene>
<dbReference type="AlphaFoldDB" id="A0A1H7IST7"/>
<organism evidence="2 3">
    <name type="scientific">Bosea lupini</name>
    <dbReference type="NCBI Taxonomy" id="1036779"/>
    <lineage>
        <taxon>Bacteria</taxon>
        <taxon>Pseudomonadati</taxon>
        <taxon>Pseudomonadota</taxon>
        <taxon>Alphaproteobacteria</taxon>
        <taxon>Hyphomicrobiales</taxon>
        <taxon>Boseaceae</taxon>
        <taxon>Bosea</taxon>
    </lineage>
</organism>
<dbReference type="InterPro" id="IPR052514">
    <property type="entry name" value="SAM-dependent_MTase"/>
</dbReference>
<dbReference type="STRING" id="1036779.SAMN04515666_1011076"/>
<sequence>MPSDLKSAAINNLRRAFGYNHTMARLNAMDDKLGQIANLIRQLPQRPGGSSAGAGLVQNALDIPPSSIESNSSGTTPMHEAANSFPIPQFWEPNFWEAMVQIALRDYCKPGDIAFDVGANAGALAAIMSRHVGPRGIVCAFEASPRIINKTHYNLVQGGYTNVSLYYRAVYHTSNEVVTLYPGDHLNDSIYNDLGAEGGASYRVETLALDDFVAATGLMPRIIKMDIEGAELDALKGATRILAEGKPLLILEQSPSDMSCHELLAKAGYVAVDLSNYRRIRSAADFDAGISIANILFIHESQAADDRYYNAGEPVEIARLTPDMFGIAPGGNLSLKKPLDLPAGRYVCRTEFTASGRDNEIFAGIDTDRGRVQRYHTYTALMAETYREWAFNLRVAGQVTPYIEFIRGSDPSFRWNGATIYRYAGFDGMQPPVVF</sequence>
<dbReference type="PANTHER" id="PTHR34203">
    <property type="entry name" value="METHYLTRANSFERASE, FKBM FAMILY PROTEIN"/>
    <property type="match status" value="1"/>
</dbReference>
<dbReference type="NCBIfam" id="TIGR01444">
    <property type="entry name" value="fkbM_fam"/>
    <property type="match status" value="1"/>
</dbReference>
<protein>
    <submittedName>
        <fullName evidence="2">Methyltransferase, FkbM family</fullName>
    </submittedName>
</protein>
<keyword evidence="2" id="KW-0489">Methyltransferase</keyword>
<dbReference type="Pfam" id="PF05050">
    <property type="entry name" value="Methyltransf_21"/>
    <property type="match status" value="1"/>
</dbReference>
<feature type="domain" description="Methyltransferase FkbM" evidence="1">
    <location>
        <begin position="116"/>
        <end position="265"/>
    </location>
</feature>
<evidence type="ECO:0000313" key="2">
    <source>
        <dbReference type="EMBL" id="SEK64680.1"/>
    </source>
</evidence>
<dbReference type="Gene3D" id="3.40.50.150">
    <property type="entry name" value="Vaccinia Virus protein VP39"/>
    <property type="match status" value="1"/>
</dbReference>
<dbReference type="RefSeq" id="WP_167561535.1">
    <property type="nucleotide sequence ID" value="NZ_FOAN01000001.1"/>
</dbReference>
<dbReference type="GO" id="GO:0032259">
    <property type="term" value="P:methylation"/>
    <property type="evidence" value="ECO:0007669"/>
    <property type="project" value="UniProtKB-KW"/>
</dbReference>
<reference evidence="3" key="1">
    <citation type="submission" date="2016-10" db="EMBL/GenBank/DDBJ databases">
        <authorList>
            <person name="Varghese N."/>
            <person name="Submissions S."/>
        </authorList>
    </citation>
    <scope>NUCLEOTIDE SEQUENCE [LARGE SCALE GENOMIC DNA]</scope>
    <source>
        <strain evidence="3">LMG 26383,CCUG 61248,R- 45681</strain>
    </source>
</reference>
<keyword evidence="3" id="KW-1185">Reference proteome</keyword>
<accession>A0A1H7IST7</accession>